<proteinExistence type="predicted"/>
<dbReference type="PROSITE" id="PS50158">
    <property type="entry name" value="ZF_CCHC"/>
    <property type="match status" value="1"/>
</dbReference>
<reference evidence="4" key="1">
    <citation type="submission" date="2020-06" db="EMBL/GenBank/DDBJ databases">
        <authorList>
            <person name="Li T."/>
            <person name="Hu X."/>
            <person name="Zhang T."/>
            <person name="Song X."/>
            <person name="Zhang H."/>
            <person name="Dai N."/>
            <person name="Sheng W."/>
            <person name="Hou X."/>
            <person name="Wei L."/>
        </authorList>
    </citation>
    <scope>NUCLEOTIDE SEQUENCE</scope>
    <source>
        <strain evidence="4">KEN1</strain>
        <tissue evidence="4">Leaf</tissue>
    </source>
</reference>
<feature type="compositionally biased region" description="Basic residues" evidence="2">
    <location>
        <begin position="25"/>
        <end position="34"/>
    </location>
</feature>
<evidence type="ECO:0000256" key="2">
    <source>
        <dbReference type="SAM" id="MobiDB-lite"/>
    </source>
</evidence>
<evidence type="ECO:0000256" key="1">
    <source>
        <dbReference type="PROSITE-ProRule" id="PRU00047"/>
    </source>
</evidence>
<gene>
    <name evidence="4" type="ORF">Slati_1454800</name>
</gene>
<protein>
    <recommendedName>
        <fullName evidence="3">CCHC-type domain-containing protein</fullName>
    </recommendedName>
</protein>
<dbReference type="EMBL" id="JACGWN010000005">
    <property type="protein sequence ID" value="KAL0448984.1"/>
    <property type="molecule type" value="Genomic_DNA"/>
</dbReference>
<dbReference type="GO" id="GO:0003676">
    <property type="term" value="F:nucleic acid binding"/>
    <property type="evidence" value="ECO:0007669"/>
    <property type="project" value="InterPro"/>
</dbReference>
<feature type="region of interest" description="Disordered" evidence="2">
    <location>
        <begin position="18"/>
        <end position="98"/>
    </location>
</feature>
<feature type="domain" description="CCHC-type" evidence="3">
    <location>
        <begin position="63"/>
        <end position="78"/>
    </location>
</feature>
<dbReference type="Gene3D" id="4.10.60.10">
    <property type="entry name" value="Zinc finger, CCHC-type"/>
    <property type="match status" value="1"/>
</dbReference>
<name>A0AAW2X4E0_9LAMI</name>
<keyword evidence="1" id="KW-0862">Zinc</keyword>
<sequence>MPIGGENQWNKACFIHPLPPNFGRRSGRPSKARRRDLDEPMTKTKNGKRGNEKKLKRQQTTVKCSKCGKEKHNARTCPTKDQTQPTKEIEDLTIEEPT</sequence>
<dbReference type="InterPro" id="IPR036875">
    <property type="entry name" value="Znf_CCHC_sf"/>
</dbReference>
<accession>A0AAW2X4E0</accession>
<reference evidence="4" key="2">
    <citation type="journal article" date="2024" name="Plant">
        <title>Genomic evolution and insights into agronomic trait innovations of Sesamum species.</title>
        <authorList>
            <person name="Miao H."/>
            <person name="Wang L."/>
            <person name="Qu L."/>
            <person name="Liu H."/>
            <person name="Sun Y."/>
            <person name="Le M."/>
            <person name="Wang Q."/>
            <person name="Wei S."/>
            <person name="Zheng Y."/>
            <person name="Lin W."/>
            <person name="Duan Y."/>
            <person name="Cao H."/>
            <person name="Xiong S."/>
            <person name="Wang X."/>
            <person name="Wei L."/>
            <person name="Li C."/>
            <person name="Ma Q."/>
            <person name="Ju M."/>
            <person name="Zhao R."/>
            <person name="Li G."/>
            <person name="Mu C."/>
            <person name="Tian Q."/>
            <person name="Mei H."/>
            <person name="Zhang T."/>
            <person name="Gao T."/>
            <person name="Zhang H."/>
        </authorList>
    </citation>
    <scope>NUCLEOTIDE SEQUENCE</scope>
    <source>
        <strain evidence="4">KEN1</strain>
    </source>
</reference>
<evidence type="ECO:0000313" key="4">
    <source>
        <dbReference type="EMBL" id="KAL0448984.1"/>
    </source>
</evidence>
<comment type="caution">
    <text evidence="4">The sequence shown here is derived from an EMBL/GenBank/DDBJ whole genome shotgun (WGS) entry which is preliminary data.</text>
</comment>
<dbReference type="AlphaFoldDB" id="A0AAW2X4E0"/>
<organism evidence="4">
    <name type="scientific">Sesamum latifolium</name>
    <dbReference type="NCBI Taxonomy" id="2727402"/>
    <lineage>
        <taxon>Eukaryota</taxon>
        <taxon>Viridiplantae</taxon>
        <taxon>Streptophyta</taxon>
        <taxon>Embryophyta</taxon>
        <taxon>Tracheophyta</taxon>
        <taxon>Spermatophyta</taxon>
        <taxon>Magnoliopsida</taxon>
        <taxon>eudicotyledons</taxon>
        <taxon>Gunneridae</taxon>
        <taxon>Pentapetalae</taxon>
        <taxon>asterids</taxon>
        <taxon>lamiids</taxon>
        <taxon>Lamiales</taxon>
        <taxon>Pedaliaceae</taxon>
        <taxon>Sesamum</taxon>
    </lineage>
</organism>
<dbReference type="SUPFAM" id="SSF57756">
    <property type="entry name" value="Retrovirus zinc finger-like domains"/>
    <property type="match status" value="1"/>
</dbReference>
<evidence type="ECO:0000259" key="3">
    <source>
        <dbReference type="PROSITE" id="PS50158"/>
    </source>
</evidence>
<keyword evidence="1" id="KW-0479">Metal-binding</keyword>
<dbReference type="InterPro" id="IPR001878">
    <property type="entry name" value="Znf_CCHC"/>
</dbReference>
<keyword evidence="1" id="KW-0863">Zinc-finger</keyword>
<feature type="non-terminal residue" evidence="4">
    <location>
        <position position="98"/>
    </location>
</feature>
<dbReference type="GO" id="GO:0008270">
    <property type="term" value="F:zinc ion binding"/>
    <property type="evidence" value="ECO:0007669"/>
    <property type="project" value="UniProtKB-KW"/>
</dbReference>